<reference evidence="2" key="1">
    <citation type="submission" date="2021-03" db="EMBL/GenBank/DDBJ databases">
        <title>Whole genome sequence of Jiella sp. CQZ9-1.</title>
        <authorList>
            <person name="Tuo L."/>
        </authorList>
    </citation>
    <scope>NUCLEOTIDE SEQUENCE</scope>
    <source>
        <strain evidence="2">CQZ9-1</strain>
    </source>
</reference>
<dbReference type="InterPro" id="IPR050093">
    <property type="entry name" value="ABC_SmlMolc_Importer"/>
</dbReference>
<dbReference type="AlphaFoldDB" id="A0A939G2K1"/>
<keyword evidence="3" id="KW-1185">Reference proteome</keyword>
<dbReference type="PANTHER" id="PTHR42781">
    <property type="entry name" value="SPERMIDINE/PUTRESCINE IMPORT ATP-BINDING PROTEIN POTA"/>
    <property type="match status" value="1"/>
</dbReference>
<protein>
    <submittedName>
        <fullName evidence="2">Uncharacterized protein</fullName>
    </submittedName>
</protein>
<dbReference type="Gene3D" id="3.40.50.300">
    <property type="entry name" value="P-loop containing nucleotide triphosphate hydrolases"/>
    <property type="match status" value="1"/>
</dbReference>
<keyword evidence="1" id="KW-0813">Transport</keyword>
<comment type="caution">
    <text evidence="2">The sequence shown here is derived from an EMBL/GenBank/DDBJ whole genome shotgun (WGS) entry which is preliminary data.</text>
</comment>
<dbReference type="EMBL" id="JAFMPP010000020">
    <property type="protein sequence ID" value="MBO0664393.1"/>
    <property type="molecule type" value="Genomic_DNA"/>
</dbReference>
<accession>A0A939G2K1</accession>
<dbReference type="RefSeq" id="WP_207259306.1">
    <property type="nucleotide sequence ID" value="NZ_JAFMPP010000020.1"/>
</dbReference>
<dbReference type="SUPFAM" id="SSF52540">
    <property type="entry name" value="P-loop containing nucleoside triphosphate hydrolases"/>
    <property type="match status" value="1"/>
</dbReference>
<sequence>MRQKSGRVLIGSERVDHLPANRRPTVMIFQSLALLPRISVGDNVAFERASPAPRRGAALAVEPAVLCLDEPLTDLDPTLRKHRRTELRALQKGTGVTFISIT</sequence>
<organism evidence="2 3">
    <name type="scientific">Jiella flava</name>
    <dbReference type="NCBI Taxonomy" id="2816857"/>
    <lineage>
        <taxon>Bacteria</taxon>
        <taxon>Pseudomonadati</taxon>
        <taxon>Pseudomonadota</taxon>
        <taxon>Alphaproteobacteria</taxon>
        <taxon>Hyphomicrobiales</taxon>
        <taxon>Aurantimonadaceae</taxon>
        <taxon>Jiella</taxon>
    </lineage>
</organism>
<proteinExistence type="predicted"/>
<name>A0A939G2K1_9HYPH</name>
<evidence type="ECO:0000313" key="2">
    <source>
        <dbReference type="EMBL" id="MBO0664393.1"/>
    </source>
</evidence>
<evidence type="ECO:0000256" key="1">
    <source>
        <dbReference type="ARBA" id="ARBA00022448"/>
    </source>
</evidence>
<dbReference type="PANTHER" id="PTHR42781:SF4">
    <property type="entry name" value="SPERMIDINE_PUTRESCINE IMPORT ATP-BINDING PROTEIN POTA"/>
    <property type="match status" value="1"/>
</dbReference>
<evidence type="ECO:0000313" key="3">
    <source>
        <dbReference type="Proteomes" id="UP000664122"/>
    </source>
</evidence>
<dbReference type="InterPro" id="IPR027417">
    <property type="entry name" value="P-loop_NTPase"/>
</dbReference>
<dbReference type="Proteomes" id="UP000664122">
    <property type="component" value="Unassembled WGS sequence"/>
</dbReference>
<gene>
    <name evidence="2" type="ORF">J1C48_17570</name>
</gene>